<evidence type="ECO:0000256" key="6">
    <source>
        <dbReference type="ARBA" id="ARBA00047696"/>
    </source>
</evidence>
<dbReference type="InterPro" id="IPR001282">
    <property type="entry name" value="G6P_DH"/>
</dbReference>
<accession>A0A0R3WQU3</accession>
<proteinExistence type="predicted"/>
<evidence type="ECO:0000256" key="1">
    <source>
        <dbReference type="ARBA" id="ARBA00004959"/>
    </source>
</evidence>
<reference evidence="10" key="1">
    <citation type="submission" date="2017-02" db="UniProtKB">
        <authorList>
            <consortium name="WormBaseParasite"/>
        </authorList>
    </citation>
    <scope>IDENTIFICATION</scope>
</reference>
<dbReference type="PANTHER" id="PTHR23429:SF0">
    <property type="entry name" value="GLUCOSE-6-PHOSPHATE 1-DEHYDROGENASE"/>
    <property type="match status" value="1"/>
</dbReference>
<comment type="catalytic activity">
    <reaction evidence="6">
        <text>D-glucose 6-phosphate + NADP(+) = 6-phospho-D-glucono-1,5-lactone + NADPH + H(+)</text>
        <dbReference type="Rhea" id="RHEA:15841"/>
        <dbReference type="ChEBI" id="CHEBI:15378"/>
        <dbReference type="ChEBI" id="CHEBI:57783"/>
        <dbReference type="ChEBI" id="CHEBI:57955"/>
        <dbReference type="ChEBI" id="CHEBI:58349"/>
        <dbReference type="ChEBI" id="CHEBI:61548"/>
        <dbReference type="EC" id="1.1.1.49"/>
    </reaction>
    <physiologicalReaction direction="left-to-right" evidence="6">
        <dbReference type="Rhea" id="RHEA:15842"/>
    </physiologicalReaction>
</comment>
<evidence type="ECO:0000313" key="8">
    <source>
        <dbReference type="EMBL" id="VDM21993.1"/>
    </source>
</evidence>
<evidence type="ECO:0000313" key="9">
    <source>
        <dbReference type="Proteomes" id="UP000274429"/>
    </source>
</evidence>
<evidence type="ECO:0000256" key="3">
    <source>
        <dbReference type="ARBA" id="ARBA00022857"/>
    </source>
</evidence>
<keyword evidence="3" id="KW-0521">NADP</keyword>
<comment type="pathway">
    <text evidence="1">Carbohydrate degradation; pentose phosphate pathway.</text>
</comment>
<evidence type="ECO:0000256" key="4">
    <source>
        <dbReference type="ARBA" id="ARBA00023002"/>
    </source>
</evidence>
<keyword evidence="9" id="KW-1185">Reference proteome</keyword>
<reference evidence="8 9" key="2">
    <citation type="submission" date="2018-11" db="EMBL/GenBank/DDBJ databases">
        <authorList>
            <consortium name="Pathogen Informatics"/>
        </authorList>
    </citation>
    <scope>NUCLEOTIDE SEQUENCE [LARGE SCALE GENOMIC DNA]</scope>
</reference>
<feature type="domain" description="Glucose-6-phosphate dehydrogenase C-terminal" evidence="7">
    <location>
        <begin position="4"/>
        <end position="151"/>
    </location>
</feature>
<evidence type="ECO:0000259" key="7">
    <source>
        <dbReference type="Pfam" id="PF02781"/>
    </source>
</evidence>
<evidence type="ECO:0000313" key="10">
    <source>
        <dbReference type="WBParaSite" id="TTAC_0000313301-mRNA-1"/>
    </source>
</evidence>
<dbReference type="Gene3D" id="3.30.360.10">
    <property type="entry name" value="Dihydrodipicolinate Reductase, domain 2"/>
    <property type="match status" value="1"/>
</dbReference>
<dbReference type="SUPFAM" id="SSF55347">
    <property type="entry name" value="Glyceraldehyde-3-phosphate dehydrogenase-like, C-terminal domain"/>
    <property type="match status" value="1"/>
</dbReference>
<dbReference type="PANTHER" id="PTHR23429">
    <property type="entry name" value="GLUCOSE-6-PHOSPHATE 1-DEHYDROGENASE G6PD"/>
    <property type="match status" value="1"/>
</dbReference>
<dbReference type="GO" id="GO:0050661">
    <property type="term" value="F:NADP binding"/>
    <property type="evidence" value="ECO:0007669"/>
    <property type="project" value="InterPro"/>
</dbReference>
<evidence type="ECO:0000256" key="2">
    <source>
        <dbReference type="ARBA" id="ARBA00013019"/>
    </source>
</evidence>
<dbReference type="InterPro" id="IPR022675">
    <property type="entry name" value="G6P_DH_C"/>
</dbReference>
<name>A0A0R3WQU3_HYDTA</name>
<dbReference type="Proteomes" id="UP000274429">
    <property type="component" value="Unassembled WGS sequence"/>
</dbReference>
<dbReference type="GO" id="GO:0009051">
    <property type="term" value="P:pentose-phosphate shunt, oxidative branch"/>
    <property type="evidence" value="ECO:0007669"/>
    <property type="project" value="TreeGrafter"/>
</dbReference>
<dbReference type="GO" id="GO:0005829">
    <property type="term" value="C:cytosol"/>
    <property type="evidence" value="ECO:0007669"/>
    <property type="project" value="TreeGrafter"/>
</dbReference>
<dbReference type="EC" id="1.1.1.49" evidence="2"/>
<dbReference type="GO" id="GO:0004345">
    <property type="term" value="F:glucose-6-phosphate dehydrogenase activity"/>
    <property type="evidence" value="ECO:0007669"/>
    <property type="project" value="UniProtKB-EC"/>
</dbReference>
<evidence type="ECO:0000256" key="5">
    <source>
        <dbReference type="ARBA" id="ARBA00023277"/>
    </source>
</evidence>
<dbReference type="AlphaFoldDB" id="A0A0R3WQU3"/>
<dbReference type="EMBL" id="UYWX01001953">
    <property type="protein sequence ID" value="VDM21993.1"/>
    <property type="molecule type" value="Genomic_DNA"/>
</dbReference>
<keyword evidence="4" id="KW-0560">Oxidoreductase</keyword>
<sequence length="167" mass="19428">MSISLNERKAEVRIQFKDIAFDIFGTSAHGDVSVARNELVIRVQPGEAVYLKVMTKRPGMDFIPEQTELDLTYSHRYEHLKLPDAYERLLLDVFSGSQTNFVRYDELDEAWRIFTPALQELEKEKIKPFPYPHGSRNGPPEADELMRRVGFIYSNAYRWTPRVSSTK</sequence>
<dbReference type="Pfam" id="PF02781">
    <property type="entry name" value="G6PD_C"/>
    <property type="match status" value="1"/>
</dbReference>
<dbReference type="WBParaSite" id="TTAC_0000313301-mRNA-1">
    <property type="protein sequence ID" value="TTAC_0000313301-mRNA-1"/>
    <property type="gene ID" value="TTAC_0000313301"/>
</dbReference>
<dbReference type="GO" id="GO:0006006">
    <property type="term" value="P:glucose metabolic process"/>
    <property type="evidence" value="ECO:0007669"/>
    <property type="project" value="InterPro"/>
</dbReference>
<protein>
    <recommendedName>
        <fullName evidence="2">glucose-6-phosphate dehydrogenase (NADP(+))</fullName>
        <ecNumber evidence="2">1.1.1.49</ecNumber>
    </recommendedName>
</protein>
<dbReference type="STRING" id="6205.A0A0R3WQU3"/>
<gene>
    <name evidence="8" type="ORF">TTAC_LOCUS3118</name>
</gene>
<dbReference type="OrthoDB" id="60984at2759"/>
<organism evidence="10">
    <name type="scientific">Hydatigena taeniaeformis</name>
    <name type="common">Feline tapeworm</name>
    <name type="synonym">Taenia taeniaeformis</name>
    <dbReference type="NCBI Taxonomy" id="6205"/>
    <lineage>
        <taxon>Eukaryota</taxon>
        <taxon>Metazoa</taxon>
        <taxon>Spiralia</taxon>
        <taxon>Lophotrochozoa</taxon>
        <taxon>Platyhelminthes</taxon>
        <taxon>Cestoda</taxon>
        <taxon>Eucestoda</taxon>
        <taxon>Cyclophyllidea</taxon>
        <taxon>Taeniidae</taxon>
        <taxon>Hydatigera</taxon>
    </lineage>
</organism>
<keyword evidence="5" id="KW-0119">Carbohydrate metabolism</keyword>